<evidence type="ECO:0000259" key="6">
    <source>
        <dbReference type="PROSITE" id="PS50262"/>
    </source>
</evidence>
<dbReference type="PROSITE" id="PS50262">
    <property type="entry name" value="G_PROTEIN_RECEP_F1_2"/>
    <property type="match status" value="1"/>
</dbReference>
<dbReference type="SMART" id="SM01381">
    <property type="entry name" value="7TM_GPCR_Srsx"/>
    <property type="match status" value="1"/>
</dbReference>
<feature type="transmembrane region" description="Helical" evidence="5">
    <location>
        <begin position="259"/>
        <end position="279"/>
    </location>
</feature>
<reference evidence="7 8" key="1">
    <citation type="submission" date="2024-10" db="EMBL/GenBank/DDBJ databases">
        <authorList>
            <person name="Kim D."/>
        </authorList>
    </citation>
    <scope>NUCLEOTIDE SEQUENCE [LARGE SCALE GENOMIC DNA]</scope>
    <source>
        <strain evidence="7">BH-2024</strain>
    </source>
</reference>
<keyword evidence="8" id="KW-1185">Reference proteome</keyword>
<protein>
    <recommendedName>
        <fullName evidence="6">G-protein coupled receptors family 1 profile domain-containing protein</fullName>
    </recommendedName>
</protein>
<keyword evidence="2 5" id="KW-0812">Transmembrane</keyword>
<dbReference type="InterPro" id="IPR000276">
    <property type="entry name" value="GPCR_Rhodpsn"/>
</dbReference>
<sequence>MQFYNVFFHNQLPFGFIVVIGIRWSIGLLGFLLNFSLVYVTWKTKTLRQSCNRLIAANAFFSGLFGLSLSIGWAFVLLGQPFMFEGPCVVVQVIPLFCRNFGLSLLFWIGFDRLVIALSAKSFLHRHQSFYSFLIIFGSSLHAGFIVITVILMAIEYPQHVTLCLTHDDNYVGPMSLPLLLVNAALSALIFLLYIFLAVVVTYKKDNSVSSQITRRLLRSMMAIMVVVVAGFTMNNFVNVLFNLMVIKTTEITKAYTSMALSCLLALAYASNAPLLIIFSGEYRKAYLRTFGPFLERFPLIGSAFVQQQPLTVNNNSNRTIVTNKQQRIQRNLAKVAPIVNEKERERK</sequence>
<comment type="subcellular location">
    <subcellularLocation>
        <location evidence="1">Membrane</location>
    </subcellularLocation>
</comment>
<feature type="transmembrane region" description="Helical" evidence="5">
    <location>
        <begin position="222"/>
        <end position="247"/>
    </location>
</feature>
<proteinExistence type="predicted"/>
<dbReference type="EMBL" id="JBICBT010000451">
    <property type="protein sequence ID" value="KAL3113306.1"/>
    <property type="molecule type" value="Genomic_DNA"/>
</dbReference>
<comment type="caution">
    <text evidence="7">The sequence shown here is derived from an EMBL/GenBank/DDBJ whole genome shotgun (WGS) entry which is preliminary data.</text>
</comment>
<dbReference type="SUPFAM" id="SSF81321">
    <property type="entry name" value="Family A G protein-coupled receptor-like"/>
    <property type="match status" value="1"/>
</dbReference>
<dbReference type="GO" id="GO:0016020">
    <property type="term" value="C:membrane"/>
    <property type="evidence" value="ECO:0007669"/>
    <property type="project" value="UniProtKB-SubCell"/>
</dbReference>
<feature type="transmembrane region" description="Helical" evidence="5">
    <location>
        <begin position="12"/>
        <end position="42"/>
    </location>
</feature>
<accession>A0ABD2LDY8</accession>
<gene>
    <name evidence="7" type="ORF">niasHT_018921</name>
</gene>
<feature type="transmembrane region" description="Helical" evidence="5">
    <location>
        <begin position="54"/>
        <end position="77"/>
    </location>
</feature>
<dbReference type="InterPro" id="IPR019424">
    <property type="entry name" value="7TM_GPCR_Srsx"/>
</dbReference>
<dbReference type="Pfam" id="PF10320">
    <property type="entry name" value="7TM_GPCR_Srsx"/>
    <property type="match status" value="1"/>
</dbReference>
<evidence type="ECO:0000256" key="4">
    <source>
        <dbReference type="ARBA" id="ARBA00023136"/>
    </source>
</evidence>
<keyword evidence="4 5" id="KW-0472">Membrane</keyword>
<organism evidence="7 8">
    <name type="scientific">Heterodera trifolii</name>
    <dbReference type="NCBI Taxonomy" id="157864"/>
    <lineage>
        <taxon>Eukaryota</taxon>
        <taxon>Metazoa</taxon>
        <taxon>Ecdysozoa</taxon>
        <taxon>Nematoda</taxon>
        <taxon>Chromadorea</taxon>
        <taxon>Rhabditida</taxon>
        <taxon>Tylenchina</taxon>
        <taxon>Tylenchomorpha</taxon>
        <taxon>Tylenchoidea</taxon>
        <taxon>Heteroderidae</taxon>
        <taxon>Heteroderinae</taxon>
        <taxon>Heterodera</taxon>
    </lineage>
</organism>
<evidence type="ECO:0000313" key="8">
    <source>
        <dbReference type="Proteomes" id="UP001620626"/>
    </source>
</evidence>
<evidence type="ECO:0000313" key="7">
    <source>
        <dbReference type="EMBL" id="KAL3113306.1"/>
    </source>
</evidence>
<evidence type="ECO:0000256" key="3">
    <source>
        <dbReference type="ARBA" id="ARBA00022989"/>
    </source>
</evidence>
<keyword evidence="3 5" id="KW-1133">Transmembrane helix</keyword>
<dbReference type="AlphaFoldDB" id="A0ABD2LDY8"/>
<name>A0ABD2LDY8_9BILA</name>
<dbReference type="PANTHER" id="PTHR23360">
    <property type="entry name" value="G-PROTEIN COUPLED RECEPTORS FAMILY 1 PROFILE DOMAIN-CONTAINING PROTEIN-RELATED"/>
    <property type="match status" value="1"/>
</dbReference>
<feature type="transmembrane region" description="Helical" evidence="5">
    <location>
        <begin position="130"/>
        <end position="155"/>
    </location>
</feature>
<evidence type="ECO:0000256" key="1">
    <source>
        <dbReference type="ARBA" id="ARBA00004370"/>
    </source>
</evidence>
<feature type="transmembrane region" description="Helical" evidence="5">
    <location>
        <begin position="175"/>
        <end position="201"/>
    </location>
</feature>
<evidence type="ECO:0000256" key="5">
    <source>
        <dbReference type="SAM" id="Phobius"/>
    </source>
</evidence>
<dbReference type="Gene3D" id="1.20.1070.10">
    <property type="entry name" value="Rhodopsin 7-helix transmembrane proteins"/>
    <property type="match status" value="1"/>
</dbReference>
<dbReference type="InterPro" id="IPR017452">
    <property type="entry name" value="GPCR_Rhodpsn_7TM"/>
</dbReference>
<dbReference type="InterPro" id="IPR047130">
    <property type="entry name" value="7TM_GPCR_Srsx_nematod"/>
</dbReference>
<evidence type="ECO:0000256" key="2">
    <source>
        <dbReference type="ARBA" id="ARBA00022692"/>
    </source>
</evidence>
<dbReference type="Proteomes" id="UP001620626">
    <property type="component" value="Unassembled WGS sequence"/>
</dbReference>
<feature type="domain" description="G-protein coupled receptors family 1 profile" evidence="6">
    <location>
        <begin position="33"/>
        <end position="277"/>
    </location>
</feature>
<feature type="transmembrane region" description="Helical" evidence="5">
    <location>
        <begin position="89"/>
        <end position="109"/>
    </location>
</feature>